<organism evidence="1 2">
    <name type="scientific">Cuscuta australis</name>
    <dbReference type="NCBI Taxonomy" id="267555"/>
    <lineage>
        <taxon>Eukaryota</taxon>
        <taxon>Viridiplantae</taxon>
        <taxon>Streptophyta</taxon>
        <taxon>Embryophyta</taxon>
        <taxon>Tracheophyta</taxon>
        <taxon>Spermatophyta</taxon>
        <taxon>Magnoliopsida</taxon>
        <taxon>eudicotyledons</taxon>
        <taxon>Gunneridae</taxon>
        <taxon>Pentapetalae</taxon>
        <taxon>asterids</taxon>
        <taxon>lamiids</taxon>
        <taxon>Solanales</taxon>
        <taxon>Convolvulaceae</taxon>
        <taxon>Cuscuteae</taxon>
        <taxon>Cuscuta</taxon>
        <taxon>Cuscuta subgen. Grammica</taxon>
        <taxon>Cuscuta sect. Cleistogrammica</taxon>
    </lineage>
</organism>
<keyword evidence="2" id="KW-1185">Reference proteome</keyword>
<proteinExistence type="predicted"/>
<gene>
    <name evidence="1" type="ORF">DM860_001135</name>
</gene>
<sequence length="96" mass="10447">MPLLFHLHREPNSKAGVLVQILRAGGADNSGCGGGRDGGCTFLETDRIGKYKNLEDVMKLRPAMDAHLQSFNHSLMTPGLAIANPVQHIYSLHLIL</sequence>
<accession>A0A328DSZ7</accession>
<evidence type="ECO:0000313" key="1">
    <source>
        <dbReference type="EMBL" id="RAL48815.1"/>
    </source>
</evidence>
<reference evidence="1 2" key="1">
    <citation type="submission" date="2018-06" db="EMBL/GenBank/DDBJ databases">
        <title>The Genome of Cuscuta australis (Dodder) Provides Insight into the Evolution of Plant Parasitism.</title>
        <authorList>
            <person name="Liu H."/>
        </authorList>
    </citation>
    <scope>NUCLEOTIDE SEQUENCE [LARGE SCALE GENOMIC DNA]</scope>
    <source>
        <strain evidence="2">cv. Yunnan</strain>
        <tissue evidence="1">Vines</tissue>
    </source>
</reference>
<protein>
    <submittedName>
        <fullName evidence="1">Uncharacterized protein</fullName>
    </submittedName>
</protein>
<dbReference type="Proteomes" id="UP000249390">
    <property type="component" value="Unassembled WGS sequence"/>
</dbReference>
<evidence type="ECO:0000313" key="2">
    <source>
        <dbReference type="Proteomes" id="UP000249390"/>
    </source>
</evidence>
<comment type="caution">
    <text evidence="1">The sequence shown here is derived from an EMBL/GenBank/DDBJ whole genome shotgun (WGS) entry which is preliminary data.</text>
</comment>
<dbReference type="AlphaFoldDB" id="A0A328DSZ7"/>
<dbReference type="EMBL" id="NQVE01000097">
    <property type="protein sequence ID" value="RAL48815.1"/>
    <property type="molecule type" value="Genomic_DNA"/>
</dbReference>
<name>A0A328DSZ7_9ASTE</name>